<dbReference type="Proteomes" id="UP000499080">
    <property type="component" value="Unassembled WGS sequence"/>
</dbReference>
<evidence type="ECO:0000313" key="1">
    <source>
        <dbReference type="EMBL" id="GBL72191.1"/>
    </source>
</evidence>
<sequence length="89" mass="10361">MTVSSDAKFNKKIRRLACVSSSCSIDRYHYSRPWHSILIFYSERRRNPPVHRDQEPNEADSEVVEENLSDLGSFSLEVRMGQARESLML</sequence>
<evidence type="ECO:0000313" key="2">
    <source>
        <dbReference type="Proteomes" id="UP000499080"/>
    </source>
</evidence>
<accession>A0A4Y1ZXI1</accession>
<gene>
    <name evidence="1" type="ORF">AVEN_115174_1</name>
</gene>
<comment type="caution">
    <text evidence="1">The sequence shown here is derived from an EMBL/GenBank/DDBJ whole genome shotgun (WGS) entry which is preliminary data.</text>
</comment>
<dbReference type="EMBL" id="BGPR01000001">
    <property type="protein sequence ID" value="GBL72191.1"/>
    <property type="molecule type" value="Genomic_DNA"/>
</dbReference>
<protein>
    <submittedName>
        <fullName evidence="1">Uncharacterized protein</fullName>
    </submittedName>
</protein>
<reference evidence="1 2" key="1">
    <citation type="journal article" date="2019" name="Sci. Rep.">
        <title>Orb-weaving spider Araneus ventricosus genome elucidates the spidroin gene catalogue.</title>
        <authorList>
            <person name="Kono N."/>
            <person name="Nakamura H."/>
            <person name="Ohtoshi R."/>
            <person name="Moran D.A.P."/>
            <person name="Shinohara A."/>
            <person name="Yoshida Y."/>
            <person name="Fujiwara M."/>
            <person name="Mori M."/>
            <person name="Tomita M."/>
            <person name="Arakawa K."/>
        </authorList>
    </citation>
    <scope>NUCLEOTIDE SEQUENCE [LARGE SCALE GENOMIC DNA]</scope>
</reference>
<proteinExistence type="predicted"/>
<organism evidence="1 2">
    <name type="scientific">Araneus ventricosus</name>
    <name type="common">Orbweaver spider</name>
    <name type="synonym">Epeira ventricosa</name>
    <dbReference type="NCBI Taxonomy" id="182803"/>
    <lineage>
        <taxon>Eukaryota</taxon>
        <taxon>Metazoa</taxon>
        <taxon>Ecdysozoa</taxon>
        <taxon>Arthropoda</taxon>
        <taxon>Chelicerata</taxon>
        <taxon>Arachnida</taxon>
        <taxon>Araneae</taxon>
        <taxon>Araneomorphae</taxon>
        <taxon>Entelegynae</taxon>
        <taxon>Araneoidea</taxon>
        <taxon>Araneidae</taxon>
        <taxon>Araneus</taxon>
    </lineage>
</organism>
<name>A0A4Y1ZXI1_ARAVE</name>
<dbReference type="AlphaFoldDB" id="A0A4Y1ZXI1"/>
<keyword evidence="2" id="KW-1185">Reference proteome</keyword>